<evidence type="ECO:0000313" key="1">
    <source>
        <dbReference type="EMBL" id="KGR74716.1"/>
    </source>
</evidence>
<accession>A0A0A3HQ63</accession>
<dbReference type="OrthoDB" id="2927436at2"/>
<evidence type="ECO:0000313" key="2">
    <source>
        <dbReference type="Proteomes" id="UP000030408"/>
    </source>
</evidence>
<dbReference type="Proteomes" id="UP000030408">
    <property type="component" value="Unassembled WGS sequence"/>
</dbReference>
<organism evidence="1 2">
    <name type="scientific">Ureibacillus sinduriensis BLB-1 = JCM 15800</name>
    <dbReference type="NCBI Taxonomy" id="1384057"/>
    <lineage>
        <taxon>Bacteria</taxon>
        <taxon>Bacillati</taxon>
        <taxon>Bacillota</taxon>
        <taxon>Bacilli</taxon>
        <taxon>Bacillales</taxon>
        <taxon>Caryophanaceae</taxon>
        <taxon>Ureibacillus</taxon>
    </lineage>
</organism>
<name>A0A0A3HQ63_9BACL</name>
<dbReference type="AlphaFoldDB" id="A0A0A3HQ63"/>
<gene>
    <name evidence="1" type="ORF">CD33_16700</name>
</gene>
<comment type="caution">
    <text evidence="1">The sequence shown here is derived from an EMBL/GenBank/DDBJ whole genome shotgun (WGS) entry which is preliminary data.</text>
</comment>
<dbReference type="RefSeq" id="WP_036202237.1">
    <property type="nucleotide sequence ID" value="NZ_AVCY01000002.1"/>
</dbReference>
<dbReference type="EMBL" id="JPVO01000054">
    <property type="protein sequence ID" value="KGR74716.1"/>
    <property type="molecule type" value="Genomic_DNA"/>
</dbReference>
<sequence>MRIQNQIIVEWTIAKHYDDVPFGERLGRVLKLQNELLKEGEALEIHQVTYIGEIDKEKVYIIILNIIPESV</sequence>
<protein>
    <submittedName>
        <fullName evidence="1">Uncharacterized protein</fullName>
    </submittedName>
</protein>
<proteinExistence type="predicted"/>
<reference evidence="1 2" key="1">
    <citation type="submission" date="2014-02" db="EMBL/GenBank/DDBJ databases">
        <title>Draft genome sequence of Lysinibacillus sinduriensis JCM 15800.</title>
        <authorList>
            <person name="Zhang F."/>
            <person name="Wang G."/>
            <person name="Zhang L."/>
        </authorList>
    </citation>
    <scope>NUCLEOTIDE SEQUENCE [LARGE SCALE GENOMIC DNA]</scope>
    <source>
        <strain evidence="1 2">JCM 15800</strain>
    </source>
</reference>
<keyword evidence="2" id="KW-1185">Reference proteome</keyword>